<protein>
    <submittedName>
        <fullName evidence="1">Cyclase</fullName>
    </submittedName>
</protein>
<accession>A0ABW5BMT0</accession>
<dbReference type="Proteomes" id="UP001597294">
    <property type="component" value="Unassembled WGS sequence"/>
</dbReference>
<proteinExistence type="predicted"/>
<gene>
    <name evidence="1" type="ORF">ACFSKO_11000</name>
</gene>
<organism evidence="1 2">
    <name type="scientific">Kiloniella antarctica</name>
    <dbReference type="NCBI Taxonomy" id="1550907"/>
    <lineage>
        <taxon>Bacteria</taxon>
        <taxon>Pseudomonadati</taxon>
        <taxon>Pseudomonadota</taxon>
        <taxon>Alphaproteobacteria</taxon>
        <taxon>Rhodospirillales</taxon>
        <taxon>Kiloniellaceae</taxon>
        <taxon>Kiloniella</taxon>
    </lineage>
</organism>
<reference evidence="2" key="1">
    <citation type="journal article" date="2019" name="Int. J. Syst. Evol. Microbiol.">
        <title>The Global Catalogue of Microorganisms (GCM) 10K type strain sequencing project: providing services to taxonomists for standard genome sequencing and annotation.</title>
        <authorList>
            <consortium name="The Broad Institute Genomics Platform"/>
            <consortium name="The Broad Institute Genome Sequencing Center for Infectious Disease"/>
            <person name="Wu L."/>
            <person name="Ma J."/>
        </authorList>
    </citation>
    <scope>NUCLEOTIDE SEQUENCE [LARGE SCALE GENOMIC DNA]</scope>
    <source>
        <strain evidence="2">CGMCC 4.7192</strain>
    </source>
</reference>
<dbReference type="EMBL" id="JBHUII010000004">
    <property type="protein sequence ID" value="MFD2206146.1"/>
    <property type="molecule type" value="Genomic_DNA"/>
</dbReference>
<evidence type="ECO:0000313" key="2">
    <source>
        <dbReference type="Proteomes" id="UP001597294"/>
    </source>
</evidence>
<evidence type="ECO:0000313" key="1">
    <source>
        <dbReference type="EMBL" id="MFD2206146.1"/>
    </source>
</evidence>
<comment type="caution">
    <text evidence="1">The sequence shown here is derived from an EMBL/GenBank/DDBJ whole genome shotgun (WGS) entry which is preliminary data.</text>
</comment>
<keyword evidence="2" id="KW-1185">Reference proteome</keyword>
<sequence length="69" mass="8055">MDKRVVFDFEIDFSNGGGIQGQEFRLDIEGDDIDDKALADFIIEDMRLLMVGEVRILNKRIIEEQHKRT</sequence>
<dbReference type="RefSeq" id="WP_380251438.1">
    <property type="nucleotide sequence ID" value="NZ_JBHUII010000004.1"/>
</dbReference>
<name>A0ABW5BMT0_9PROT</name>